<keyword evidence="1" id="KW-0479">Metal-binding</keyword>
<dbReference type="Pfam" id="PF01258">
    <property type="entry name" value="zf-dskA_traR"/>
    <property type="match status" value="1"/>
</dbReference>
<feature type="zinc finger region" description="dksA C4-type" evidence="4">
    <location>
        <begin position="103"/>
        <end position="127"/>
    </location>
</feature>
<organism evidence="6 7">
    <name type="scientific">Solitalea agri</name>
    <dbReference type="NCBI Taxonomy" id="2953739"/>
    <lineage>
        <taxon>Bacteria</taxon>
        <taxon>Pseudomonadati</taxon>
        <taxon>Bacteroidota</taxon>
        <taxon>Sphingobacteriia</taxon>
        <taxon>Sphingobacteriales</taxon>
        <taxon>Sphingobacteriaceae</taxon>
        <taxon>Solitalea</taxon>
    </lineage>
</organism>
<dbReference type="InterPro" id="IPR000962">
    <property type="entry name" value="Znf_DskA_TraR"/>
</dbReference>
<sequence>MDNNGTQVTEKTRYSDIELQEFKDLILDKLNKAKAELHILATSLSNPNENGTDDTAGTFKALEDGSATLEKEHVNQLAARQKKFIENLEAALVRIENKTYGICRETGKLIPKERLRAVPHTTLSMEAKLKQS</sequence>
<dbReference type="GO" id="GO:0008270">
    <property type="term" value="F:zinc ion binding"/>
    <property type="evidence" value="ECO:0007669"/>
    <property type="project" value="UniProtKB-KW"/>
</dbReference>
<dbReference type="Proteomes" id="UP001155182">
    <property type="component" value="Unassembled WGS sequence"/>
</dbReference>
<reference evidence="6" key="1">
    <citation type="submission" date="2022-06" db="EMBL/GenBank/DDBJ databases">
        <title>Solitalea sp. MAHUQ-68 isolated from rhizospheric soil.</title>
        <authorList>
            <person name="Huq M.A."/>
        </authorList>
    </citation>
    <scope>NUCLEOTIDE SEQUENCE</scope>
    <source>
        <strain evidence="6">MAHUQ-68</strain>
    </source>
</reference>
<evidence type="ECO:0000313" key="6">
    <source>
        <dbReference type="EMBL" id="MCO4293497.1"/>
    </source>
</evidence>
<evidence type="ECO:0000256" key="4">
    <source>
        <dbReference type="PROSITE-ProRule" id="PRU00510"/>
    </source>
</evidence>
<keyword evidence="7" id="KW-1185">Reference proteome</keyword>
<comment type="caution">
    <text evidence="6">The sequence shown here is derived from an EMBL/GenBank/DDBJ whole genome shotgun (WGS) entry which is preliminary data.</text>
</comment>
<dbReference type="PANTHER" id="PTHR33823">
    <property type="entry name" value="RNA POLYMERASE-BINDING TRANSCRIPTION FACTOR DKSA-RELATED"/>
    <property type="match status" value="1"/>
</dbReference>
<protein>
    <submittedName>
        <fullName evidence="6">TraR/DksA C4-type zinc finger protein</fullName>
    </submittedName>
</protein>
<keyword evidence="3" id="KW-0862">Zinc</keyword>
<evidence type="ECO:0000313" key="7">
    <source>
        <dbReference type="Proteomes" id="UP001155182"/>
    </source>
</evidence>
<evidence type="ECO:0000259" key="5">
    <source>
        <dbReference type="Pfam" id="PF01258"/>
    </source>
</evidence>
<proteinExistence type="predicted"/>
<feature type="domain" description="Zinc finger DksA/TraR C4-type" evidence="5">
    <location>
        <begin position="99"/>
        <end position="127"/>
    </location>
</feature>
<accession>A0A9X2JCI0</accession>
<dbReference type="PANTHER" id="PTHR33823:SF2">
    <property type="entry name" value="RNA POLYMERASE-BINDING TRANSCRIPTION FACTOR DKSA"/>
    <property type="match status" value="1"/>
</dbReference>
<name>A0A9X2JCI0_9SPHI</name>
<dbReference type="PROSITE" id="PS51128">
    <property type="entry name" value="ZF_DKSA_2"/>
    <property type="match status" value="1"/>
</dbReference>
<gene>
    <name evidence="6" type="ORF">NF867_11530</name>
</gene>
<keyword evidence="2" id="KW-0863">Zinc-finger</keyword>
<evidence type="ECO:0000256" key="2">
    <source>
        <dbReference type="ARBA" id="ARBA00022771"/>
    </source>
</evidence>
<dbReference type="Gene3D" id="1.20.120.910">
    <property type="entry name" value="DksA, coiled-coil domain"/>
    <property type="match status" value="1"/>
</dbReference>
<dbReference type="InterPro" id="IPR037187">
    <property type="entry name" value="DnaK_N"/>
</dbReference>
<dbReference type="RefSeq" id="WP_252588154.1">
    <property type="nucleotide sequence ID" value="NZ_JAMWYS010000036.1"/>
</dbReference>
<dbReference type="SUPFAM" id="SSF109635">
    <property type="entry name" value="DnaK suppressor protein DksA, alpha-hairpin domain"/>
    <property type="match status" value="1"/>
</dbReference>
<dbReference type="EMBL" id="JAMWYS010000036">
    <property type="protein sequence ID" value="MCO4293497.1"/>
    <property type="molecule type" value="Genomic_DNA"/>
</dbReference>
<dbReference type="AlphaFoldDB" id="A0A9X2JCI0"/>
<evidence type="ECO:0000256" key="3">
    <source>
        <dbReference type="ARBA" id="ARBA00022833"/>
    </source>
</evidence>
<evidence type="ECO:0000256" key="1">
    <source>
        <dbReference type="ARBA" id="ARBA00022723"/>
    </source>
</evidence>